<feature type="compositionally biased region" description="Polar residues" evidence="1">
    <location>
        <begin position="15"/>
        <end position="31"/>
    </location>
</feature>
<accession>A0AAD7S115</accession>
<comment type="caution">
    <text evidence="2">The sequence shown here is derived from an EMBL/GenBank/DDBJ whole genome shotgun (WGS) entry which is preliminary data.</text>
</comment>
<dbReference type="Proteomes" id="UP001221898">
    <property type="component" value="Unassembled WGS sequence"/>
</dbReference>
<sequence length="91" mass="9736">MATLPVEELDDIRPITSTQQFRSLTPVQPHTSQQPAPRRPAPSPEPCSVSCCTVHGMCSDDKGMSTAESAGSISSSQPAKKRKRVSRGRAS</sequence>
<keyword evidence="3" id="KW-1185">Reference proteome</keyword>
<dbReference type="AlphaFoldDB" id="A0AAD7S115"/>
<reference evidence="2" key="1">
    <citation type="journal article" date="2023" name="Science">
        <title>Genome structures resolve the early diversification of teleost fishes.</title>
        <authorList>
            <person name="Parey E."/>
            <person name="Louis A."/>
            <person name="Montfort J."/>
            <person name="Bouchez O."/>
            <person name="Roques C."/>
            <person name="Iampietro C."/>
            <person name="Lluch J."/>
            <person name="Castinel A."/>
            <person name="Donnadieu C."/>
            <person name="Desvignes T."/>
            <person name="Floi Bucao C."/>
            <person name="Jouanno E."/>
            <person name="Wen M."/>
            <person name="Mejri S."/>
            <person name="Dirks R."/>
            <person name="Jansen H."/>
            <person name="Henkel C."/>
            <person name="Chen W.J."/>
            <person name="Zahm M."/>
            <person name="Cabau C."/>
            <person name="Klopp C."/>
            <person name="Thompson A.W."/>
            <person name="Robinson-Rechavi M."/>
            <person name="Braasch I."/>
            <person name="Lecointre G."/>
            <person name="Bobe J."/>
            <person name="Postlethwait J.H."/>
            <person name="Berthelot C."/>
            <person name="Roest Crollius H."/>
            <person name="Guiguen Y."/>
        </authorList>
    </citation>
    <scope>NUCLEOTIDE SEQUENCE</scope>
    <source>
        <strain evidence="2">NC1722</strain>
    </source>
</reference>
<evidence type="ECO:0000256" key="1">
    <source>
        <dbReference type="SAM" id="MobiDB-lite"/>
    </source>
</evidence>
<feature type="compositionally biased region" description="Basic residues" evidence="1">
    <location>
        <begin position="79"/>
        <end position="91"/>
    </location>
</feature>
<organism evidence="2 3">
    <name type="scientific">Aldrovandia affinis</name>
    <dbReference type="NCBI Taxonomy" id="143900"/>
    <lineage>
        <taxon>Eukaryota</taxon>
        <taxon>Metazoa</taxon>
        <taxon>Chordata</taxon>
        <taxon>Craniata</taxon>
        <taxon>Vertebrata</taxon>
        <taxon>Euteleostomi</taxon>
        <taxon>Actinopterygii</taxon>
        <taxon>Neopterygii</taxon>
        <taxon>Teleostei</taxon>
        <taxon>Notacanthiformes</taxon>
        <taxon>Halosauridae</taxon>
        <taxon>Aldrovandia</taxon>
    </lineage>
</organism>
<protein>
    <submittedName>
        <fullName evidence="2">Uncharacterized protein</fullName>
    </submittedName>
</protein>
<feature type="compositionally biased region" description="Low complexity" evidence="1">
    <location>
        <begin position="65"/>
        <end position="78"/>
    </location>
</feature>
<name>A0AAD7S115_9TELE</name>
<evidence type="ECO:0000313" key="2">
    <source>
        <dbReference type="EMBL" id="KAJ8393985.1"/>
    </source>
</evidence>
<gene>
    <name evidence="2" type="ORF">AAFF_G00055180</name>
</gene>
<dbReference type="EMBL" id="JAINUG010000131">
    <property type="protein sequence ID" value="KAJ8393985.1"/>
    <property type="molecule type" value="Genomic_DNA"/>
</dbReference>
<feature type="region of interest" description="Disordered" evidence="1">
    <location>
        <begin position="1"/>
        <end position="91"/>
    </location>
</feature>
<evidence type="ECO:0000313" key="3">
    <source>
        <dbReference type="Proteomes" id="UP001221898"/>
    </source>
</evidence>
<proteinExistence type="predicted"/>